<organism evidence="6 7">
    <name type="scientific">Saccoglossus kowalevskii</name>
    <name type="common">Acorn worm</name>
    <dbReference type="NCBI Taxonomy" id="10224"/>
    <lineage>
        <taxon>Eukaryota</taxon>
        <taxon>Metazoa</taxon>
        <taxon>Hemichordata</taxon>
        <taxon>Enteropneusta</taxon>
        <taxon>Harrimaniidae</taxon>
        <taxon>Saccoglossus</taxon>
    </lineage>
</organism>
<protein>
    <recommendedName>
        <fullName evidence="3">Charged multivesicular body protein 5</fullName>
    </recommendedName>
</protein>
<feature type="region of interest" description="Disordered" evidence="5">
    <location>
        <begin position="204"/>
        <end position="237"/>
    </location>
</feature>
<dbReference type="GeneID" id="102803693"/>
<feature type="coiled-coil region" evidence="4">
    <location>
        <begin position="33"/>
        <end position="60"/>
    </location>
</feature>
<gene>
    <name evidence="7" type="primary">LOC102803693</name>
</gene>
<dbReference type="RefSeq" id="XP_006818390.1">
    <property type="nucleotide sequence ID" value="XM_006818327.1"/>
</dbReference>
<name>A0ABM0MEE9_SACKO</name>
<comment type="similarity">
    <text evidence="1">Belongs to the SNF7 family.</text>
</comment>
<keyword evidence="2 4" id="KW-0175">Coiled coil</keyword>
<evidence type="ECO:0000313" key="7">
    <source>
        <dbReference type="RefSeq" id="XP_006818390.1"/>
    </source>
</evidence>
<dbReference type="Pfam" id="PF03357">
    <property type="entry name" value="Snf7"/>
    <property type="match status" value="2"/>
</dbReference>
<evidence type="ECO:0000256" key="4">
    <source>
        <dbReference type="SAM" id="Coils"/>
    </source>
</evidence>
<proteinExistence type="inferred from homology"/>
<keyword evidence="6" id="KW-1185">Reference proteome</keyword>
<evidence type="ECO:0000256" key="3">
    <source>
        <dbReference type="ARBA" id="ARBA00041078"/>
    </source>
</evidence>
<evidence type="ECO:0000313" key="6">
    <source>
        <dbReference type="Proteomes" id="UP000694865"/>
    </source>
</evidence>
<evidence type="ECO:0000256" key="2">
    <source>
        <dbReference type="ARBA" id="ARBA00023054"/>
    </source>
</evidence>
<feature type="coiled-coil region" evidence="4">
    <location>
        <begin position="152"/>
        <end position="179"/>
    </location>
</feature>
<evidence type="ECO:0000256" key="1">
    <source>
        <dbReference type="ARBA" id="ARBA00006190"/>
    </source>
</evidence>
<feature type="non-terminal residue" evidence="7">
    <location>
        <position position="237"/>
    </location>
</feature>
<dbReference type="Gene3D" id="6.10.250.1710">
    <property type="match status" value="2"/>
</dbReference>
<feature type="compositionally biased region" description="Acidic residues" evidence="5">
    <location>
        <begin position="204"/>
        <end position="213"/>
    </location>
</feature>
<feature type="compositionally biased region" description="Low complexity" evidence="5">
    <location>
        <begin position="217"/>
        <end position="230"/>
    </location>
</feature>
<sequence>MEQANYATQTLKDTKMTVDAMKMGVKEMKKEYKKVNLDQIEDLQDEMEDMLEQANEVQETLGRSYGMPELDEDELEAVVVIIASKKINLLIKITLLDRFPLYDKTYEQQRDSLMQQSFNMEQANYATQTLKDTKMTVDAMKMGVKEMKKEYKKVNLDQIEDLQDDMEDMLEQANEVQETLGRSYGMPELDEDELEAELDALGDEILMDDDTSYLDEAASAPSAPNAIPGADSVATNK</sequence>
<dbReference type="InterPro" id="IPR005024">
    <property type="entry name" value="Snf7_fam"/>
</dbReference>
<dbReference type="Proteomes" id="UP000694865">
    <property type="component" value="Unplaced"/>
</dbReference>
<dbReference type="PANTHER" id="PTHR22761:SF12">
    <property type="entry name" value="CHARGED MULTIVESICULAR BODY PROTEIN 5"/>
    <property type="match status" value="1"/>
</dbReference>
<reference evidence="7" key="1">
    <citation type="submission" date="2025-08" db="UniProtKB">
        <authorList>
            <consortium name="RefSeq"/>
        </authorList>
    </citation>
    <scope>IDENTIFICATION</scope>
    <source>
        <tissue evidence="7">Testes</tissue>
    </source>
</reference>
<accession>A0ABM0MEE9</accession>
<dbReference type="PANTHER" id="PTHR22761">
    <property type="entry name" value="CHARGED MULTIVESICULAR BODY PROTEIN"/>
    <property type="match status" value="1"/>
</dbReference>
<evidence type="ECO:0000256" key="5">
    <source>
        <dbReference type="SAM" id="MobiDB-lite"/>
    </source>
</evidence>